<dbReference type="FunCoup" id="Q54MI2">
    <property type="interactions" value="275"/>
</dbReference>
<dbReference type="SUPFAM" id="SSF56214">
    <property type="entry name" value="4'-phosphopantetheinyl transferase"/>
    <property type="match status" value="2"/>
</dbReference>
<keyword evidence="6" id="KW-1185">Reference proteome</keyword>
<dbReference type="Pfam" id="PF22624">
    <property type="entry name" value="AASDHPPT_N"/>
    <property type="match status" value="1"/>
</dbReference>
<dbReference type="PANTHER" id="PTHR12215">
    <property type="entry name" value="PHOSPHOPANTETHEINE TRANSFERASE"/>
    <property type="match status" value="1"/>
</dbReference>
<dbReference type="PANTHER" id="PTHR12215:SF10">
    <property type="entry name" value="L-AMINOADIPATE-SEMIALDEHYDE DEHYDROGENASE-PHOSPHOPANTETHEINYL TRANSFERASE"/>
    <property type="match status" value="1"/>
</dbReference>
<dbReference type="HOGENOM" id="CLU_057011_3_0_1"/>
<dbReference type="InterPro" id="IPR055066">
    <property type="entry name" value="AASDHPPT_N"/>
</dbReference>
<dbReference type="Pfam" id="PF01648">
    <property type="entry name" value="ACPS"/>
    <property type="match status" value="1"/>
</dbReference>
<evidence type="ECO:0000256" key="2">
    <source>
        <dbReference type="ARBA" id="ARBA00022679"/>
    </source>
</evidence>
<dbReference type="VEuPathDB" id="AmoebaDB:DDB_G0285927"/>
<dbReference type="GO" id="GO:0000287">
    <property type="term" value="F:magnesium ion binding"/>
    <property type="evidence" value="ECO:0007669"/>
    <property type="project" value="InterPro"/>
</dbReference>
<dbReference type="OMA" id="IHWCLKE"/>
<feature type="domain" description="4'-phosphopantetheinyl transferase N-terminal" evidence="4">
    <location>
        <begin position="19"/>
        <end position="125"/>
    </location>
</feature>
<dbReference type="BRENDA" id="2.7.8.7">
    <property type="organism ID" value="1939"/>
</dbReference>
<evidence type="ECO:0000313" key="6">
    <source>
        <dbReference type="Proteomes" id="UP000002195"/>
    </source>
</evidence>
<evidence type="ECO:0000259" key="4">
    <source>
        <dbReference type="Pfam" id="PF22624"/>
    </source>
</evidence>
<dbReference type="InterPro" id="IPR008278">
    <property type="entry name" value="4-PPantetheinyl_Trfase_dom"/>
</dbReference>
<dbReference type="EC" id="2.7.8.7" evidence="1"/>
<dbReference type="Proteomes" id="UP000002195">
    <property type="component" value="Unassembled WGS sequence"/>
</dbReference>
<dbReference type="eggNOG" id="KOG0945">
    <property type="taxonomic scope" value="Eukaryota"/>
</dbReference>
<dbReference type="Reactome" id="R-DDI-199220">
    <property type="pathway name" value="Vitamin B5 (pantothenate) metabolism"/>
</dbReference>
<dbReference type="GO" id="GO:0008897">
    <property type="term" value="F:holo-[acyl-carrier-protein] synthase activity"/>
    <property type="evidence" value="ECO:0000314"/>
    <property type="project" value="dictyBase"/>
</dbReference>
<reference evidence="5 6" key="1">
    <citation type="journal article" date="2005" name="Nature">
        <title>The genome of the social amoeba Dictyostelium discoideum.</title>
        <authorList>
            <consortium name="The Dictyostelium discoideum Sequencing Consortium"/>
            <person name="Eichinger L."/>
            <person name="Pachebat J.A."/>
            <person name="Glockner G."/>
            <person name="Rajandream M.A."/>
            <person name="Sucgang R."/>
            <person name="Berriman M."/>
            <person name="Song J."/>
            <person name="Olsen R."/>
            <person name="Szafranski K."/>
            <person name="Xu Q."/>
            <person name="Tunggal B."/>
            <person name="Kummerfeld S."/>
            <person name="Madera M."/>
            <person name="Konfortov B.A."/>
            <person name="Rivero F."/>
            <person name="Bankier A.T."/>
            <person name="Lehmann R."/>
            <person name="Hamlin N."/>
            <person name="Davies R."/>
            <person name="Gaudet P."/>
            <person name="Fey P."/>
            <person name="Pilcher K."/>
            <person name="Chen G."/>
            <person name="Saunders D."/>
            <person name="Sodergren E."/>
            <person name="Davis P."/>
            <person name="Kerhornou A."/>
            <person name="Nie X."/>
            <person name="Hall N."/>
            <person name="Anjard C."/>
            <person name="Hemphill L."/>
            <person name="Bason N."/>
            <person name="Farbrother P."/>
            <person name="Desany B."/>
            <person name="Just E."/>
            <person name="Morio T."/>
            <person name="Rost R."/>
            <person name="Churcher C."/>
            <person name="Cooper J."/>
            <person name="Haydock S."/>
            <person name="van Driessche N."/>
            <person name="Cronin A."/>
            <person name="Goodhead I."/>
            <person name="Muzny D."/>
            <person name="Mourier T."/>
            <person name="Pain A."/>
            <person name="Lu M."/>
            <person name="Harper D."/>
            <person name="Lindsay R."/>
            <person name="Hauser H."/>
            <person name="James K."/>
            <person name="Quiles M."/>
            <person name="Madan Babu M."/>
            <person name="Saito T."/>
            <person name="Buchrieser C."/>
            <person name="Wardroper A."/>
            <person name="Felder M."/>
            <person name="Thangavelu M."/>
            <person name="Johnson D."/>
            <person name="Knights A."/>
            <person name="Loulseged H."/>
            <person name="Mungall K."/>
            <person name="Oliver K."/>
            <person name="Price C."/>
            <person name="Quail M.A."/>
            <person name="Urushihara H."/>
            <person name="Hernandez J."/>
            <person name="Rabbinowitsch E."/>
            <person name="Steffen D."/>
            <person name="Sanders M."/>
            <person name="Ma J."/>
            <person name="Kohara Y."/>
            <person name="Sharp S."/>
            <person name="Simmonds M."/>
            <person name="Spiegler S."/>
            <person name="Tivey A."/>
            <person name="Sugano S."/>
            <person name="White B."/>
            <person name="Walker D."/>
            <person name="Woodward J."/>
            <person name="Winckler T."/>
            <person name="Tanaka Y."/>
            <person name="Shaulsky G."/>
            <person name="Schleicher M."/>
            <person name="Weinstock G."/>
            <person name="Rosenthal A."/>
            <person name="Cox E.C."/>
            <person name="Chisholm R.L."/>
            <person name="Gibbs R."/>
            <person name="Loomis W.F."/>
            <person name="Platzer M."/>
            <person name="Kay R.R."/>
            <person name="Williams J."/>
            <person name="Dear P.H."/>
            <person name="Noegel A.A."/>
            <person name="Barrell B."/>
            <person name="Kuspa A."/>
        </authorList>
    </citation>
    <scope>NUCLEOTIDE SEQUENCE [LARGE SCALE GENOMIC DNA]</scope>
    <source>
        <strain evidence="5 6">AX4</strain>
    </source>
</reference>
<dbReference type="InterPro" id="IPR050559">
    <property type="entry name" value="P-Pant_transferase_sf"/>
</dbReference>
<keyword evidence="2 5" id="KW-0808">Transferase</keyword>
<accession>Q54MI2</accession>
<name>Q54MI2_DICDI</name>
<dbReference type="InParanoid" id="Q54MI2"/>
<proteinExistence type="predicted"/>
<dbReference type="Gene3D" id="3.90.470.20">
    <property type="entry name" value="4'-phosphopantetheinyl transferase domain"/>
    <property type="match status" value="2"/>
</dbReference>
<dbReference type="RefSeq" id="XP_638008.1">
    <property type="nucleotide sequence ID" value="XM_632916.1"/>
</dbReference>
<evidence type="ECO:0000313" key="5">
    <source>
        <dbReference type="EMBL" id="EAL64498.1"/>
    </source>
</evidence>
<dbReference type="AlphaFoldDB" id="Q54MI2"/>
<dbReference type="STRING" id="44689.Q54MI2"/>
<gene>
    <name evidence="5" type="ORF">DDB_G0285927</name>
</gene>
<sequence>MNQNEKELVNILLLGFDISKWKPNDIEWKEINDFINDPIESNRISNFKRPNKDGSWLIGKDNDSAKSSIIGRRLMIELVNKMLSLDYNSIKFKRTQSNKPYLSTTTTISNKFSFNISHDSNWVIGIGSLISDSIGIDIMDCKIPRNQKMSEFFDTMSSCFTDNEWKIINQGKDDQSKIDLFFIHWCLKESYIKADGKGLNIELKSFEFIIDQTNQTAQIFILNDKKNKSILNNYQFTYFKPFKNDKDNNNNSFVIAICLDLTNHNHNNNNNNALTNNIITKDNLSIQILESDFKIK</sequence>
<evidence type="ECO:0000256" key="1">
    <source>
        <dbReference type="ARBA" id="ARBA00013172"/>
    </source>
</evidence>
<protein>
    <recommendedName>
        <fullName evidence="1">holo-[acyl-carrier-protein] synthase</fullName>
        <ecNumber evidence="1">2.7.8.7</ecNumber>
    </recommendedName>
</protein>
<dbReference type="GeneID" id="8625359"/>
<organism evidence="5 6">
    <name type="scientific">Dictyostelium discoideum</name>
    <name type="common">Social amoeba</name>
    <dbReference type="NCBI Taxonomy" id="44689"/>
    <lineage>
        <taxon>Eukaryota</taxon>
        <taxon>Amoebozoa</taxon>
        <taxon>Evosea</taxon>
        <taxon>Eumycetozoa</taxon>
        <taxon>Dictyostelia</taxon>
        <taxon>Dictyosteliales</taxon>
        <taxon>Dictyosteliaceae</taxon>
        <taxon>Dictyostelium</taxon>
    </lineage>
</organism>
<evidence type="ECO:0000259" key="3">
    <source>
        <dbReference type="Pfam" id="PF01648"/>
    </source>
</evidence>
<feature type="domain" description="4'-phosphopantetheinyl transferase" evidence="3">
    <location>
        <begin position="133"/>
        <end position="234"/>
    </location>
</feature>
<dbReference type="GO" id="GO:0005829">
    <property type="term" value="C:cytosol"/>
    <property type="evidence" value="ECO:0000318"/>
    <property type="project" value="GO_Central"/>
</dbReference>
<comment type="caution">
    <text evidence="5">The sequence shown here is derived from an EMBL/GenBank/DDBJ whole genome shotgun (WGS) entry which is preliminary data.</text>
</comment>
<dbReference type="PhylomeDB" id="Q54MI2"/>
<dbReference type="PaxDb" id="44689-DDB0304576"/>
<dbReference type="EMBL" id="AAFI02000082">
    <property type="protein sequence ID" value="EAL64498.1"/>
    <property type="molecule type" value="Genomic_DNA"/>
</dbReference>
<dbReference type="KEGG" id="ddi:DDB_G0285927"/>
<dbReference type="PRO" id="PR:Q54MI2"/>
<dbReference type="InterPro" id="IPR037143">
    <property type="entry name" value="4-PPantetheinyl_Trfase_dom_sf"/>
</dbReference>
<dbReference type="FunFam" id="3.90.470.20:FF:000046">
    <property type="entry name" value="Uncharacterized protein"/>
    <property type="match status" value="1"/>
</dbReference>
<dbReference type="SMR" id="Q54MI2"/>
<dbReference type="dictyBase" id="DDB_G0285927"/>
<dbReference type="GO" id="GO:0019878">
    <property type="term" value="P:lysine biosynthetic process via aminoadipic acid"/>
    <property type="evidence" value="ECO:0000318"/>
    <property type="project" value="GO_Central"/>
</dbReference>